<sequence length="312" mass="35274">MEIARMSLPTIHGGLGPRTQPLGCSKLEAGPLPSSLPLFSAFHAYIIRQSVNTRSGHGDRRRQRSLRQRCSSRFLAEKLEYGGYCTCGEKHFLRATPAALVAARKLIERLDTEGRIDFDSLTPDPLLHIDYVWTKGPGRMFGVMVCIKPDGHGDNVDGAGMVHNEPIVLKAFSGQMSNYWHVPGWVGPVATIVNTTTLYHNYRTLTEAYSARLASLNLALQYHHHVRGQQREQQAPRRGSELSAGEAFLKRQLELLRARRKALSHELLERIQDSYRLCNFAGWNLRLLDVYAEAVHRQQRGQQEPKDEQDAR</sequence>
<comment type="caution">
    <text evidence="1">The sequence shown here is derived from an EMBL/GenBank/DDBJ whole genome shotgun (WGS) entry which is preliminary data.</text>
</comment>
<evidence type="ECO:0000313" key="1">
    <source>
        <dbReference type="EMBL" id="GLI63625.1"/>
    </source>
</evidence>
<protein>
    <submittedName>
        <fullName evidence="1">Uncharacterized protein</fullName>
    </submittedName>
</protein>
<keyword evidence="2" id="KW-1185">Reference proteome</keyword>
<gene>
    <name evidence="1" type="ORF">VaNZ11_006630</name>
</gene>
<evidence type="ECO:0000313" key="2">
    <source>
        <dbReference type="Proteomes" id="UP001165090"/>
    </source>
</evidence>
<name>A0ABQ5S176_9CHLO</name>
<accession>A0ABQ5S176</accession>
<dbReference type="Proteomes" id="UP001165090">
    <property type="component" value="Unassembled WGS sequence"/>
</dbReference>
<dbReference type="EMBL" id="BSDZ01000016">
    <property type="protein sequence ID" value="GLI63625.1"/>
    <property type="molecule type" value="Genomic_DNA"/>
</dbReference>
<proteinExistence type="predicted"/>
<reference evidence="1 2" key="1">
    <citation type="journal article" date="2023" name="IScience">
        <title>Expanded male sex-determining region conserved during the evolution of homothallism in the green alga Volvox.</title>
        <authorList>
            <person name="Yamamoto K."/>
            <person name="Matsuzaki R."/>
            <person name="Mahakham W."/>
            <person name="Heman W."/>
            <person name="Sekimoto H."/>
            <person name="Kawachi M."/>
            <person name="Minakuchi Y."/>
            <person name="Toyoda A."/>
            <person name="Nozaki H."/>
        </authorList>
    </citation>
    <scope>NUCLEOTIDE SEQUENCE [LARGE SCALE GENOMIC DNA]</scope>
    <source>
        <strain evidence="1 2">NIES-4468</strain>
    </source>
</reference>
<organism evidence="1 2">
    <name type="scientific">Volvox africanus</name>
    <dbReference type="NCBI Taxonomy" id="51714"/>
    <lineage>
        <taxon>Eukaryota</taxon>
        <taxon>Viridiplantae</taxon>
        <taxon>Chlorophyta</taxon>
        <taxon>core chlorophytes</taxon>
        <taxon>Chlorophyceae</taxon>
        <taxon>CS clade</taxon>
        <taxon>Chlamydomonadales</taxon>
        <taxon>Volvocaceae</taxon>
        <taxon>Volvox</taxon>
    </lineage>
</organism>